<comment type="caution">
    <text evidence="6">The sequence shown here is derived from an EMBL/GenBank/DDBJ whole genome shotgun (WGS) entry which is preliminary data.</text>
</comment>
<accession>A0A834IEB8</accession>
<dbReference type="GO" id="GO:0097176">
    <property type="term" value="P:epoxide metabolic process"/>
    <property type="evidence" value="ECO:0007669"/>
    <property type="project" value="TreeGrafter"/>
</dbReference>
<evidence type="ECO:0000313" key="6">
    <source>
        <dbReference type="EMBL" id="KAF7279219.1"/>
    </source>
</evidence>
<dbReference type="InterPro" id="IPR029058">
    <property type="entry name" value="AB_hydrolase_fold"/>
</dbReference>
<evidence type="ECO:0000256" key="4">
    <source>
        <dbReference type="SAM" id="Phobius"/>
    </source>
</evidence>
<keyword evidence="2" id="KW-0058">Aromatic hydrocarbons catabolism</keyword>
<proteinExistence type="inferred from homology"/>
<feature type="transmembrane region" description="Helical" evidence="4">
    <location>
        <begin position="7"/>
        <end position="23"/>
    </location>
</feature>
<evidence type="ECO:0000256" key="3">
    <source>
        <dbReference type="ARBA" id="ARBA00022801"/>
    </source>
</evidence>
<evidence type="ECO:0000256" key="1">
    <source>
        <dbReference type="ARBA" id="ARBA00010088"/>
    </source>
</evidence>
<evidence type="ECO:0000256" key="2">
    <source>
        <dbReference type="ARBA" id="ARBA00022797"/>
    </source>
</evidence>
<dbReference type="Proteomes" id="UP000625711">
    <property type="component" value="Unassembled WGS sequence"/>
</dbReference>
<keyword evidence="4" id="KW-0812">Transmembrane</keyword>
<keyword evidence="4" id="KW-1133">Transmembrane helix</keyword>
<dbReference type="InterPro" id="IPR010497">
    <property type="entry name" value="Epoxide_hydro_N"/>
</dbReference>
<dbReference type="GO" id="GO:0004301">
    <property type="term" value="F:epoxide hydrolase activity"/>
    <property type="evidence" value="ECO:0007669"/>
    <property type="project" value="TreeGrafter"/>
</dbReference>
<feature type="domain" description="Epoxide hydrolase N-terminal" evidence="5">
    <location>
        <begin position="49"/>
        <end position="123"/>
    </location>
</feature>
<keyword evidence="3" id="KW-0378">Hydrolase</keyword>
<sequence length="123" mass="14311">MGLACKLIFPLILVGVGYVYFILTKLPPVPTIPETYWGPGQPKPDDTTIRPFKIDIPDEVINRLKDRLANTLPFQTPLEDAKQHYGINANLLSSIVTYWRTKYDWKKRQTFLNQYPQFKTQIQ</sequence>
<dbReference type="SUPFAM" id="SSF53474">
    <property type="entry name" value="alpha/beta-Hydrolases"/>
    <property type="match status" value="1"/>
</dbReference>
<gene>
    <name evidence="6" type="ORF">GWI33_007537</name>
</gene>
<keyword evidence="4" id="KW-0472">Membrane</keyword>
<reference evidence="6" key="1">
    <citation type="submission" date="2020-08" db="EMBL/GenBank/DDBJ databases">
        <title>Genome sequencing and assembly of the red palm weevil Rhynchophorus ferrugineus.</title>
        <authorList>
            <person name="Dias G.B."/>
            <person name="Bergman C.M."/>
            <person name="Manee M."/>
        </authorList>
    </citation>
    <scope>NUCLEOTIDE SEQUENCE</scope>
    <source>
        <strain evidence="6">AA-2017</strain>
        <tissue evidence="6">Whole larva</tissue>
    </source>
</reference>
<comment type="similarity">
    <text evidence="1">Belongs to the peptidase S33 family.</text>
</comment>
<evidence type="ECO:0000313" key="7">
    <source>
        <dbReference type="Proteomes" id="UP000625711"/>
    </source>
</evidence>
<dbReference type="Pfam" id="PF06441">
    <property type="entry name" value="EHN"/>
    <property type="match status" value="1"/>
</dbReference>
<feature type="non-terminal residue" evidence="6">
    <location>
        <position position="123"/>
    </location>
</feature>
<dbReference type="Gene3D" id="3.40.50.1820">
    <property type="entry name" value="alpha/beta hydrolase"/>
    <property type="match status" value="1"/>
</dbReference>
<dbReference type="OrthoDB" id="7130006at2759"/>
<dbReference type="PANTHER" id="PTHR21661:SF35">
    <property type="entry name" value="EPOXIDE HYDROLASE"/>
    <property type="match status" value="1"/>
</dbReference>
<name>A0A834IEB8_RHYFE</name>
<dbReference type="PANTHER" id="PTHR21661">
    <property type="entry name" value="EPOXIDE HYDROLASE 1-RELATED"/>
    <property type="match status" value="1"/>
</dbReference>
<protein>
    <recommendedName>
        <fullName evidence="5">Epoxide hydrolase N-terminal domain-containing protein</fullName>
    </recommendedName>
</protein>
<dbReference type="AlphaFoldDB" id="A0A834IEB8"/>
<dbReference type="EMBL" id="JAACXV010000373">
    <property type="protein sequence ID" value="KAF7279219.1"/>
    <property type="molecule type" value="Genomic_DNA"/>
</dbReference>
<organism evidence="6 7">
    <name type="scientific">Rhynchophorus ferrugineus</name>
    <name type="common">Red palm weevil</name>
    <name type="synonym">Curculio ferrugineus</name>
    <dbReference type="NCBI Taxonomy" id="354439"/>
    <lineage>
        <taxon>Eukaryota</taxon>
        <taxon>Metazoa</taxon>
        <taxon>Ecdysozoa</taxon>
        <taxon>Arthropoda</taxon>
        <taxon>Hexapoda</taxon>
        <taxon>Insecta</taxon>
        <taxon>Pterygota</taxon>
        <taxon>Neoptera</taxon>
        <taxon>Endopterygota</taxon>
        <taxon>Coleoptera</taxon>
        <taxon>Polyphaga</taxon>
        <taxon>Cucujiformia</taxon>
        <taxon>Curculionidae</taxon>
        <taxon>Dryophthorinae</taxon>
        <taxon>Rhynchophorus</taxon>
    </lineage>
</organism>
<evidence type="ECO:0000259" key="5">
    <source>
        <dbReference type="Pfam" id="PF06441"/>
    </source>
</evidence>
<keyword evidence="7" id="KW-1185">Reference proteome</keyword>